<dbReference type="Gene3D" id="3.40.50.2000">
    <property type="entry name" value="Glycogen Phosphorylase B"/>
    <property type="match status" value="2"/>
</dbReference>
<gene>
    <name evidence="3" type="ORF">A2754_00370</name>
</gene>
<feature type="domain" description="Glycosyl transferase family 1" evidence="1">
    <location>
        <begin position="226"/>
        <end position="377"/>
    </location>
</feature>
<dbReference type="Pfam" id="PF13439">
    <property type="entry name" value="Glyco_transf_4"/>
    <property type="match status" value="1"/>
</dbReference>
<feature type="domain" description="Glycosyltransferase subfamily 4-like N-terminal" evidence="2">
    <location>
        <begin position="15"/>
        <end position="201"/>
    </location>
</feature>
<dbReference type="PANTHER" id="PTHR12526">
    <property type="entry name" value="GLYCOSYLTRANSFERASE"/>
    <property type="match status" value="1"/>
</dbReference>
<dbReference type="InterPro" id="IPR028098">
    <property type="entry name" value="Glyco_trans_4-like_N"/>
</dbReference>
<name>A0A1F6MBJ2_9BACT</name>
<evidence type="ECO:0000313" key="3">
    <source>
        <dbReference type="EMBL" id="OGH68989.1"/>
    </source>
</evidence>
<dbReference type="SUPFAM" id="SSF53756">
    <property type="entry name" value="UDP-Glycosyltransferase/glycogen phosphorylase"/>
    <property type="match status" value="1"/>
</dbReference>
<dbReference type="EMBL" id="MFPU01000072">
    <property type="protein sequence ID" value="OGH68989.1"/>
    <property type="molecule type" value="Genomic_DNA"/>
</dbReference>
<sequence length="399" mass="44279">MEKKKILYVITQGEWGGAQRYVFDLANGLADQFDITVAVGEPGGRRELQERLANKSRKQVEPQRNPARAGEIKKSNVIEVIQLQHLVRRISPYHDILAVFELAQLYKKLQPDVVHLNSSKAGIIGSLAKLLSNVKIVYTVHGWVFNESLSPFKKKFYQWLEKLTAAWKDQLILLSSQEHAVAREVLMIPEKKLTTIPHGVSLPNQISREKAHEELSYIVPAIARANYLFCTIANYYPTKGLDTLVKAVAQKKQELTNACFLIIGEGQERARLKSMIAEKGLDEIIFLTGTVQEAARLLPAFDVFVLPSRKEGLPYAVLEALAAKVPVIATRVGGIPSLIENKKSGLLVEPDSVGELADALVYAVEHSDEMNTFAKNAPAPIPLAQMVAQTTSLYHSLAQ</sequence>
<evidence type="ECO:0000313" key="4">
    <source>
        <dbReference type="Proteomes" id="UP000177953"/>
    </source>
</evidence>
<dbReference type="InterPro" id="IPR001296">
    <property type="entry name" value="Glyco_trans_1"/>
</dbReference>
<protein>
    <recommendedName>
        <fullName evidence="5">Glycosyltransferase subfamily 4-like N-terminal domain-containing protein</fullName>
    </recommendedName>
</protein>
<dbReference type="GO" id="GO:0016757">
    <property type="term" value="F:glycosyltransferase activity"/>
    <property type="evidence" value="ECO:0007669"/>
    <property type="project" value="InterPro"/>
</dbReference>
<dbReference type="Pfam" id="PF00534">
    <property type="entry name" value="Glycos_transf_1"/>
    <property type="match status" value="1"/>
</dbReference>
<dbReference type="CDD" id="cd03808">
    <property type="entry name" value="GT4_CapM-like"/>
    <property type="match status" value="1"/>
</dbReference>
<dbReference type="AlphaFoldDB" id="A0A1F6MBJ2"/>
<evidence type="ECO:0008006" key="5">
    <source>
        <dbReference type="Google" id="ProtNLM"/>
    </source>
</evidence>
<comment type="caution">
    <text evidence="3">The sequence shown here is derived from an EMBL/GenBank/DDBJ whole genome shotgun (WGS) entry which is preliminary data.</text>
</comment>
<evidence type="ECO:0000259" key="2">
    <source>
        <dbReference type="Pfam" id="PF13439"/>
    </source>
</evidence>
<dbReference type="Proteomes" id="UP000177953">
    <property type="component" value="Unassembled WGS sequence"/>
</dbReference>
<dbReference type="PANTHER" id="PTHR12526:SF630">
    <property type="entry name" value="GLYCOSYLTRANSFERASE"/>
    <property type="match status" value="1"/>
</dbReference>
<proteinExistence type="predicted"/>
<evidence type="ECO:0000259" key="1">
    <source>
        <dbReference type="Pfam" id="PF00534"/>
    </source>
</evidence>
<organism evidence="3 4">
    <name type="scientific">Candidatus Magasanikbacteria bacterium RIFCSPHIGHO2_01_FULL_47_8</name>
    <dbReference type="NCBI Taxonomy" id="1798673"/>
    <lineage>
        <taxon>Bacteria</taxon>
        <taxon>Candidatus Magasanikiibacteriota</taxon>
    </lineage>
</organism>
<reference evidence="3 4" key="1">
    <citation type="journal article" date="2016" name="Nat. Commun.">
        <title>Thousands of microbial genomes shed light on interconnected biogeochemical processes in an aquifer system.</title>
        <authorList>
            <person name="Anantharaman K."/>
            <person name="Brown C.T."/>
            <person name="Hug L.A."/>
            <person name="Sharon I."/>
            <person name="Castelle C.J."/>
            <person name="Probst A.J."/>
            <person name="Thomas B.C."/>
            <person name="Singh A."/>
            <person name="Wilkins M.J."/>
            <person name="Karaoz U."/>
            <person name="Brodie E.L."/>
            <person name="Williams K.H."/>
            <person name="Hubbard S.S."/>
            <person name="Banfield J.F."/>
        </authorList>
    </citation>
    <scope>NUCLEOTIDE SEQUENCE [LARGE SCALE GENOMIC DNA]</scope>
</reference>
<accession>A0A1F6MBJ2</accession>